<feature type="non-terminal residue" evidence="1">
    <location>
        <position position="1"/>
    </location>
</feature>
<name>A0A7K9AH35_9PASS</name>
<keyword evidence="2" id="KW-1185">Reference proteome</keyword>
<feature type="non-terminal residue" evidence="1">
    <location>
        <position position="134"/>
    </location>
</feature>
<evidence type="ECO:0000313" key="2">
    <source>
        <dbReference type="Proteomes" id="UP000591535"/>
    </source>
</evidence>
<organism evidence="1 2">
    <name type="scientific">Grallaria varia</name>
    <name type="common">variegated antpitta</name>
    <dbReference type="NCBI Taxonomy" id="117165"/>
    <lineage>
        <taxon>Eukaryota</taxon>
        <taxon>Metazoa</taxon>
        <taxon>Chordata</taxon>
        <taxon>Craniata</taxon>
        <taxon>Vertebrata</taxon>
        <taxon>Euteleostomi</taxon>
        <taxon>Archelosauria</taxon>
        <taxon>Archosauria</taxon>
        <taxon>Dinosauria</taxon>
        <taxon>Saurischia</taxon>
        <taxon>Theropoda</taxon>
        <taxon>Coelurosauria</taxon>
        <taxon>Aves</taxon>
        <taxon>Neognathae</taxon>
        <taxon>Neoaves</taxon>
        <taxon>Telluraves</taxon>
        <taxon>Australaves</taxon>
        <taxon>Passeriformes</taxon>
        <taxon>Formicariidae</taxon>
        <taxon>Grallaria</taxon>
    </lineage>
</organism>
<dbReference type="PANTHER" id="PTHR23053">
    <property type="entry name" value="DLEC1 DELETED IN LUNG AND ESOPHAGEAL CANCER 1"/>
    <property type="match status" value="1"/>
</dbReference>
<dbReference type="PANTHER" id="PTHR23053:SF0">
    <property type="entry name" value="HYDROCEPHALUS-INDUCING PROTEIN HOMOLOG"/>
    <property type="match status" value="1"/>
</dbReference>
<comment type="caution">
    <text evidence="1">The sequence shown here is derived from an EMBL/GenBank/DDBJ whole genome shotgun (WGS) entry which is preliminary data.</text>
</comment>
<dbReference type="InterPro" id="IPR033305">
    <property type="entry name" value="Hydin-like"/>
</dbReference>
<dbReference type="GO" id="GO:1904158">
    <property type="term" value="P:axonemal central apparatus assembly"/>
    <property type="evidence" value="ECO:0007669"/>
    <property type="project" value="TreeGrafter"/>
</dbReference>
<dbReference type="AlphaFoldDB" id="A0A7K9AH35"/>
<reference evidence="1 2" key="1">
    <citation type="submission" date="2019-09" db="EMBL/GenBank/DDBJ databases">
        <title>Bird 10,000 Genomes (B10K) Project - Family phase.</title>
        <authorList>
            <person name="Zhang G."/>
        </authorList>
    </citation>
    <scope>NUCLEOTIDE SEQUENCE [LARGE SCALE GENOMIC DNA]</scope>
    <source>
        <strain evidence="1">B10K-DU-001-02</strain>
        <tissue evidence="1">Muscle</tissue>
    </source>
</reference>
<dbReference type="GO" id="GO:0003341">
    <property type="term" value="P:cilium movement"/>
    <property type="evidence" value="ECO:0007669"/>
    <property type="project" value="TreeGrafter"/>
</dbReference>
<gene>
    <name evidence="1" type="primary">Hydin_2</name>
    <name evidence="1" type="ORF">GRAVAR_R15462</name>
</gene>
<evidence type="ECO:0000313" key="1">
    <source>
        <dbReference type="EMBL" id="NXG26617.1"/>
    </source>
</evidence>
<sequence length="134" mass="14359">VSVSANAVFSKYSIQPASDMDFGAVIKGTKKSQILILENKGMLAFKYSIRQAPSLQSRSPGHGLCLARGVHVTAVRHQPLLALFLQAALTLGMFTVSPCSGSVAPWSQQKITVDCNAGPEGKWKEQLCIDISGR</sequence>
<accession>A0A7K9AH35</accession>
<dbReference type="Gene3D" id="2.60.40.10">
    <property type="entry name" value="Immunoglobulins"/>
    <property type="match status" value="1"/>
</dbReference>
<dbReference type="EMBL" id="VWZG01013663">
    <property type="protein sequence ID" value="NXG26617.1"/>
    <property type="molecule type" value="Genomic_DNA"/>
</dbReference>
<proteinExistence type="predicted"/>
<dbReference type="GO" id="GO:0005930">
    <property type="term" value="C:axoneme"/>
    <property type="evidence" value="ECO:0007669"/>
    <property type="project" value="TreeGrafter"/>
</dbReference>
<dbReference type="InterPro" id="IPR013783">
    <property type="entry name" value="Ig-like_fold"/>
</dbReference>
<dbReference type="Proteomes" id="UP000591535">
    <property type="component" value="Unassembled WGS sequence"/>
</dbReference>
<protein>
    <submittedName>
        <fullName evidence="1">HYDIN protein</fullName>
    </submittedName>
</protein>